<dbReference type="Proteomes" id="UP001231859">
    <property type="component" value="Chromosome"/>
</dbReference>
<proteinExistence type="predicted"/>
<feature type="domain" description="Zinc finger Ogr/Delta-type" evidence="1">
    <location>
        <begin position="3"/>
        <end position="49"/>
    </location>
</feature>
<dbReference type="Pfam" id="PF04606">
    <property type="entry name" value="Ogr_Delta"/>
    <property type="match status" value="1"/>
</dbReference>
<keyword evidence="3" id="KW-1185">Reference proteome</keyword>
<evidence type="ECO:0000313" key="2">
    <source>
        <dbReference type="EMBL" id="WGO84661.1"/>
    </source>
</evidence>
<dbReference type="InterPro" id="IPR007684">
    <property type="entry name" value="Znf_Ogr/Delta"/>
</dbReference>
<name>A0ABY8P590_9GAMM</name>
<dbReference type="RefSeq" id="WP_280939618.1">
    <property type="nucleotide sequence ID" value="NZ_CP123759.1"/>
</dbReference>
<accession>A0ABY8P590</accession>
<gene>
    <name evidence="2" type="ORF">QG404_07305</name>
</gene>
<evidence type="ECO:0000313" key="3">
    <source>
        <dbReference type="Proteomes" id="UP001231859"/>
    </source>
</evidence>
<organism evidence="2 3">
    <name type="scientific">Arsenophonus apicola</name>
    <dbReference type="NCBI Taxonomy" id="2879119"/>
    <lineage>
        <taxon>Bacteria</taxon>
        <taxon>Pseudomonadati</taxon>
        <taxon>Pseudomonadota</taxon>
        <taxon>Gammaproteobacteria</taxon>
        <taxon>Enterobacterales</taxon>
        <taxon>Morganellaceae</taxon>
        <taxon>Arsenophonus</taxon>
    </lineage>
</organism>
<sequence>MMKCPVCSQPARARSSRYITNETKENYNQCQNVYCSTTFISHETVARYIIKTQLIEAALPHTHNQQPPTINFKV</sequence>
<evidence type="ECO:0000259" key="1">
    <source>
        <dbReference type="Pfam" id="PF04606"/>
    </source>
</evidence>
<dbReference type="EMBL" id="CP123759">
    <property type="protein sequence ID" value="WGO84661.1"/>
    <property type="molecule type" value="Genomic_DNA"/>
</dbReference>
<reference evidence="2 3" key="1">
    <citation type="submission" date="2023-04" db="EMBL/GenBank/DDBJ databases">
        <title>Genome dynamics across the evolutionary transition to endosymbiosis.</title>
        <authorList>
            <person name="Siozios S."/>
            <person name="Nadal-Jimenez P."/>
            <person name="Azagi T."/>
            <person name="Sprong H."/>
            <person name="Frost C.L."/>
            <person name="Parratt S.R."/>
            <person name="Taylor G."/>
            <person name="Brettell L."/>
            <person name="Lew K.C."/>
            <person name="Croft L."/>
            <person name="King K.C."/>
            <person name="Brockhurst M.A."/>
            <person name="Hypsa V."/>
            <person name="Novakova E."/>
            <person name="Darby A.C."/>
            <person name="Hurst G.D.D."/>
        </authorList>
    </citation>
    <scope>NUCLEOTIDE SEQUENCE [LARGE SCALE GENOMIC DNA]</scope>
    <source>
        <strain evidence="3">aApi_AU</strain>
    </source>
</reference>
<protein>
    <submittedName>
        <fullName evidence="2">Ogr/Delta-like zinc finger family protein</fullName>
    </submittedName>
</protein>